<organism evidence="1 2">
    <name type="scientific">Zootermopsis nevadensis</name>
    <name type="common">Dampwood termite</name>
    <dbReference type="NCBI Taxonomy" id="136037"/>
    <lineage>
        <taxon>Eukaryota</taxon>
        <taxon>Metazoa</taxon>
        <taxon>Ecdysozoa</taxon>
        <taxon>Arthropoda</taxon>
        <taxon>Hexapoda</taxon>
        <taxon>Insecta</taxon>
        <taxon>Pterygota</taxon>
        <taxon>Neoptera</taxon>
        <taxon>Polyneoptera</taxon>
        <taxon>Dictyoptera</taxon>
        <taxon>Blattodea</taxon>
        <taxon>Blattoidea</taxon>
        <taxon>Termitoidae</taxon>
        <taxon>Termopsidae</taxon>
        <taxon>Zootermopsis</taxon>
    </lineage>
</organism>
<protein>
    <submittedName>
        <fullName evidence="1">Uncharacterized protein</fullName>
    </submittedName>
</protein>
<dbReference type="EMBL" id="KK853178">
    <property type="protein sequence ID" value="KDR10247.1"/>
    <property type="molecule type" value="Genomic_DNA"/>
</dbReference>
<evidence type="ECO:0000313" key="2">
    <source>
        <dbReference type="Proteomes" id="UP000027135"/>
    </source>
</evidence>
<sequence>MRHQNNILRQCCNMSGPPVMQSDHEEAVEQSDIHSKARHLHGYKMQNKKYWKYIVHLLHHIGMIGIKCAQISCDCFRCQFIDCIQLTLENPRTIQFLRVLLTK</sequence>
<reference evidence="1 2" key="1">
    <citation type="journal article" date="2014" name="Nat. Commun.">
        <title>Molecular traces of alternative social organization in a termite genome.</title>
        <authorList>
            <person name="Terrapon N."/>
            <person name="Li C."/>
            <person name="Robertson H.M."/>
            <person name="Ji L."/>
            <person name="Meng X."/>
            <person name="Booth W."/>
            <person name="Chen Z."/>
            <person name="Childers C.P."/>
            <person name="Glastad K.M."/>
            <person name="Gokhale K."/>
            <person name="Gowin J."/>
            <person name="Gronenberg W."/>
            <person name="Hermansen R.A."/>
            <person name="Hu H."/>
            <person name="Hunt B.G."/>
            <person name="Huylmans A.K."/>
            <person name="Khalil S.M."/>
            <person name="Mitchell R.D."/>
            <person name="Munoz-Torres M.C."/>
            <person name="Mustard J.A."/>
            <person name="Pan H."/>
            <person name="Reese J.T."/>
            <person name="Scharf M.E."/>
            <person name="Sun F."/>
            <person name="Vogel H."/>
            <person name="Xiao J."/>
            <person name="Yang W."/>
            <person name="Yang Z."/>
            <person name="Yang Z."/>
            <person name="Zhou J."/>
            <person name="Zhu J."/>
            <person name="Brent C.S."/>
            <person name="Elsik C.G."/>
            <person name="Goodisman M.A."/>
            <person name="Liberles D.A."/>
            <person name="Roe R.M."/>
            <person name="Vargo E.L."/>
            <person name="Vilcinskas A."/>
            <person name="Wang J."/>
            <person name="Bornberg-Bauer E."/>
            <person name="Korb J."/>
            <person name="Zhang G."/>
            <person name="Liebig J."/>
        </authorList>
    </citation>
    <scope>NUCLEOTIDE SEQUENCE [LARGE SCALE GENOMIC DNA]</scope>
    <source>
        <tissue evidence="1">Whole organism</tissue>
    </source>
</reference>
<accession>A0A067QWB4</accession>
<gene>
    <name evidence="1" type="ORF">L798_00197</name>
</gene>
<dbReference type="Proteomes" id="UP000027135">
    <property type="component" value="Unassembled WGS sequence"/>
</dbReference>
<evidence type="ECO:0000313" key="1">
    <source>
        <dbReference type="EMBL" id="KDR10247.1"/>
    </source>
</evidence>
<proteinExistence type="predicted"/>
<dbReference type="AlphaFoldDB" id="A0A067QWB4"/>
<name>A0A067QWB4_ZOONE</name>
<dbReference type="InParanoid" id="A0A067QWB4"/>
<keyword evidence="2" id="KW-1185">Reference proteome</keyword>